<dbReference type="GO" id="GO:0003677">
    <property type="term" value="F:DNA binding"/>
    <property type="evidence" value="ECO:0007669"/>
    <property type="project" value="InterPro"/>
</dbReference>
<dbReference type="SUPFAM" id="SSF56349">
    <property type="entry name" value="DNA breaking-rejoining enzymes"/>
    <property type="match status" value="1"/>
</dbReference>
<dbReference type="Proteomes" id="UP000463951">
    <property type="component" value="Chromosome"/>
</dbReference>
<evidence type="ECO:0000313" key="3">
    <source>
        <dbReference type="Proteomes" id="UP000463951"/>
    </source>
</evidence>
<evidence type="ECO:0008006" key="4">
    <source>
        <dbReference type="Google" id="ProtNLM"/>
    </source>
</evidence>
<reference evidence="2 3" key="1">
    <citation type="journal article" date="2020" name="Int. J. Syst. Evol. Microbiol.">
        <title>Reclassification of Streptomyces castelarensis and Streptomyces sporoclivatus as later heterotypic synonyms of Streptomyces antimycoticus.</title>
        <authorList>
            <person name="Komaki H."/>
            <person name="Tamura T."/>
        </authorList>
    </citation>
    <scope>NUCLEOTIDE SEQUENCE [LARGE SCALE GENOMIC DNA]</scope>
    <source>
        <strain evidence="2 3">NBRC 100767</strain>
    </source>
</reference>
<dbReference type="InterPro" id="IPR011010">
    <property type="entry name" value="DNA_brk_join_enz"/>
</dbReference>
<evidence type="ECO:0000313" key="2">
    <source>
        <dbReference type="EMBL" id="BBJ46863.1"/>
    </source>
</evidence>
<dbReference type="GO" id="GO:0006310">
    <property type="term" value="P:DNA recombination"/>
    <property type="evidence" value="ECO:0007669"/>
    <property type="project" value="UniProtKB-KW"/>
</dbReference>
<organism evidence="2 3">
    <name type="scientific">Streptomyces antimycoticus</name>
    <dbReference type="NCBI Taxonomy" id="68175"/>
    <lineage>
        <taxon>Bacteria</taxon>
        <taxon>Bacillati</taxon>
        <taxon>Actinomycetota</taxon>
        <taxon>Actinomycetes</taxon>
        <taxon>Kitasatosporales</taxon>
        <taxon>Streptomycetaceae</taxon>
        <taxon>Streptomyces</taxon>
        <taxon>Streptomyces violaceusniger group</taxon>
    </lineage>
</organism>
<accession>A0A499UXR4</accession>
<dbReference type="AlphaFoldDB" id="A0A499UXR4"/>
<sequence length="106" mass="11426">MLSTQQVRSLLERVREETGGKHAVYPFLVSLTAAALRPGEAVALRAADVTLPREGFGELLVRGAEGRKVPATPEPAGVLRAWISSAGLGPNDRLSFCFTDLAWPRK</sequence>
<proteinExistence type="predicted"/>
<dbReference type="EMBL" id="AP019620">
    <property type="protein sequence ID" value="BBJ46863.1"/>
    <property type="molecule type" value="Genomic_DNA"/>
</dbReference>
<dbReference type="Gene3D" id="1.10.443.10">
    <property type="entry name" value="Intergrase catalytic core"/>
    <property type="match status" value="1"/>
</dbReference>
<gene>
    <name evidence="2" type="ORF">SSPO_095810</name>
</gene>
<keyword evidence="1" id="KW-0233">DNA recombination</keyword>
<name>A0A499UXR4_9ACTN</name>
<protein>
    <recommendedName>
        <fullName evidence="4">Tyr recombinase domain-containing protein</fullName>
    </recommendedName>
</protein>
<dbReference type="InterPro" id="IPR013762">
    <property type="entry name" value="Integrase-like_cat_sf"/>
</dbReference>
<evidence type="ECO:0000256" key="1">
    <source>
        <dbReference type="ARBA" id="ARBA00023172"/>
    </source>
</evidence>
<dbReference type="GO" id="GO:0015074">
    <property type="term" value="P:DNA integration"/>
    <property type="evidence" value="ECO:0007669"/>
    <property type="project" value="InterPro"/>
</dbReference>